<dbReference type="PANTHER" id="PTHR12442">
    <property type="entry name" value="DYNEIN INTERMEDIATE CHAIN"/>
    <property type="match status" value="1"/>
</dbReference>
<dbReference type="VEuPathDB" id="ToxoDB:EMH_0091840"/>
<evidence type="ECO:0000256" key="1">
    <source>
        <dbReference type="ARBA" id="ARBA00022490"/>
    </source>
</evidence>
<dbReference type="GO" id="GO:0060294">
    <property type="term" value="P:cilium movement involved in cell motility"/>
    <property type="evidence" value="ECO:0007669"/>
    <property type="project" value="TreeGrafter"/>
</dbReference>
<evidence type="ECO:0000256" key="2">
    <source>
        <dbReference type="ARBA" id="ARBA00022574"/>
    </source>
</evidence>
<dbReference type="OrthoDB" id="366230at2759"/>
<dbReference type="PANTHER" id="PTHR12442:SF5">
    <property type="entry name" value="DYNEIN AXONEMAL INTERMEDIATE CHAIN 3"/>
    <property type="match status" value="1"/>
</dbReference>
<dbReference type="AlphaFoldDB" id="U6KEZ9"/>
<dbReference type="GO" id="GO:0045504">
    <property type="term" value="F:dynein heavy chain binding"/>
    <property type="evidence" value="ECO:0007669"/>
    <property type="project" value="TreeGrafter"/>
</dbReference>
<sequence length="160" mass="17518">MSLPQKGVGLSNAASRKGFQAFFSKVADMVEEALQHNETVDILKNDMLHMEGAAGTALQLETEEGLKEAFTFTDLSHSKNKLISYIRWIPESEKLIACAAMDTASFDERVDAPSRSSKSVILIWSLENPLVPQQLFVAPSGEMYGSRAAVESYFAVINAS</sequence>
<evidence type="ECO:0000313" key="4">
    <source>
        <dbReference type="EMBL" id="CDJ36610.1"/>
    </source>
</evidence>
<dbReference type="EMBL" id="HG736387">
    <property type="protein sequence ID" value="CDJ36610.1"/>
    <property type="molecule type" value="Genomic_DNA"/>
</dbReference>
<evidence type="ECO:0000256" key="3">
    <source>
        <dbReference type="ARBA" id="ARBA00022737"/>
    </source>
</evidence>
<dbReference type="GO" id="GO:0045503">
    <property type="term" value="F:dynein light chain binding"/>
    <property type="evidence" value="ECO:0007669"/>
    <property type="project" value="TreeGrafter"/>
</dbReference>
<protein>
    <submittedName>
        <fullName evidence="4">Uncharacterized protein</fullName>
    </submittedName>
</protein>
<reference evidence="4" key="1">
    <citation type="submission" date="2013-10" db="EMBL/GenBank/DDBJ databases">
        <title>Genomic analysis of the causative agents of coccidiosis in chickens.</title>
        <authorList>
            <person name="Reid A.J."/>
            <person name="Blake D."/>
            <person name="Billington K."/>
            <person name="Browne H."/>
            <person name="Dunn M."/>
            <person name="Hung S."/>
            <person name="Kawahara F."/>
            <person name="Miranda-Saavedra D."/>
            <person name="Mourier T."/>
            <person name="Nagra H."/>
            <person name="Otto T.D."/>
            <person name="Rawlings N."/>
            <person name="Sanchez A."/>
            <person name="Sanders M."/>
            <person name="Subramaniam C."/>
            <person name="Tay Y."/>
            <person name="Dear P."/>
            <person name="Doerig C."/>
            <person name="Gruber A."/>
            <person name="Parkinson J."/>
            <person name="Shirley M."/>
            <person name="Wan K.L."/>
            <person name="Berriman M."/>
            <person name="Tomley F."/>
            <person name="Pain A."/>
        </authorList>
    </citation>
    <scope>NUCLEOTIDE SEQUENCE [LARGE SCALE GENOMIC DNA]</scope>
    <source>
        <strain evidence="4">Houghton</strain>
    </source>
</reference>
<dbReference type="GO" id="GO:0036156">
    <property type="term" value="C:inner dynein arm"/>
    <property type="evidence" value="ECO:0007669"/>
    <property type="project" value="TreeGrafter"/>
</dbReference>
<organism evidence="4 5">
    <name type="scientific">Eimeria mitis</name>
    <dbReference type="NCBI Taxonomy" id="44415"/>
    <lineage>
        <taxon>Eukaryota</taxon>
        <taxon>Sar</taxon>
        <taxon>Alveolata</taxon>
        <taxon>Apicomplexa</taxon>
        <taxon>Conoidasida</taxon>
        <taxon>Coccidia</taxon>
        <taxon>Eucoccidiorida</taxon>
        <taxon>Eimeriorina</taxon>
        <taxon>Eimeriidae</taxon>
        <taxon>Eimeria</taxon>
    </lineage>
</organism>
<evidence type="ECO:0000313" key="5">
    <source>
        <dbReference type="Proteomes" id="UP000030744"/>
    </source>
</evidence>
<keyword evidence="1" id="KW-0963">Cytoplasm</keyword>
<dbReference type="InterPro" id="IPR050687">
    <property type="entry name" value="Dynein_IC"/>
</dbReference>
<reference evidence="4" key="2">
    <citation type="submission" date="2013-10" db="EMBL/GenBank/DDBJ databases">
        <authorList>
            <person name="Aslett M."/>
        </authorList>
    </citation>
    <scope>NUCLEOTIDE SEQUENCE [LARGE SCALE GENOMIC DNA]</scope>
    <source>
        <strain evidence="4">Houghton</strain>
    </source>
</reference>
<accession>U6KEZ9</accession>
<dbReference type="RefSeq" id="XP_037878898.1">
    <property type="nucleotide sequence ID" value="XM_038023044.1"/>
</dbReference>
<dbReference type="Proteomes" id="UP000030744">
    <property type="component" value="Unassembled WGS sequence"/>
</dbReference>
<proteinExistence type="predicted"/>
<name>U6KEZ9_9EIME</name>
<dbReference type="GO" id="GO:0036159">
    <property type="term" value="P:inner dynein arm assembly"/>
    <property type="evidence" value="ECO:0007669"/>
    <property type="project" value="TreeGrafter"/>
</dbReference>
<keyword evidence="3" id="KW-0677">Repeat</keyword>
<keyword evidence="2" id="KW-0853">WD repeat</keyword>
<gene>
    <name evidence="4" type="ORF">EMH_0091840</name>
</gene>
<keyword evidence="5" id="KW-1185">Reference proteome</keyword>
<dbReference type="GeneID" id="60404552"/>